<dbReference type="InterPro" id="IPR036047">
    <property type="entry name" value="F-box-like_dom_sf"/>
</dbReference>
<evidence type="ECO:0000259" key="1">
    <source>
        <dbReference type="Pfam" id="PF00646"/>
    </source>
</evidence>
<proteinExistence type="predicted"/>
<dbReference type="Gene3D" id="3.80.10.10">
    <property type="entry name" value="Ribonuclease Inhibitor"/>
    <property type="match status" value="1"/>
</dbReference>
<dbReference type="InterPro" id="IPR001810">
    <property type="entry name" value="F-box_dom"/>
</dbReference>
<dbReference type="AlphaFoldDB" id="A0AAW1KUR2"/>
<dbReference type="SUPFAM" id="SSF81383">
    <property type="entry name" value="F-box domain"/>
    <property type="match status" value="1"/>
</dbReference>
<keyword evidence="3" id="KW-1185">Reference proteome</keyword>
<evidence type="ECO:0000313" key="3">
    <source>
        <dbReference type="Proteomes" id="UP001443914"/>
    </source>
</evidence>
<name>A0AAW1KUR2_SAPOF</name>
<protein>
    <recommendedName>
        <fullName evidence="1">F-box domain-containing protein</fullName>
    </recommendedName>
</protein>
<feature type="domain" description="F-box" evidence="1">
    <location>
        <begin position="54"/>
        <end position="96"/>
    </location>
</feature>
<reference evidence="2" key="1">
    <citation type="submission" date="2024-03" db="EMBL/GenBank/DDBJ databases">
        <title>WGS assembly of Saponaria officinalis var. Norfolk2.</title>
        <authorList>
            <person name="Jenkins J."/>
            <person name="Shu S."/>
            <person name="Grimwood J."/>
            <person name="Barry K."/>
            <person name="Goodstein D."/>
            <person name="Schmutz J."/>
            <person name="Leebens-Mack J."/>
            <person name="Osbourn A."/>
        </authorList>
    </citation>
    <scope>NUCLEOTIDE SEQUENCE [LARGE SCALE GENOMIC DNA]</scope>
    <source>
        <strain evidence="2">JIC</strain>
    </source>
</reference>
<dbReference type="EMBL" id="JBDFQZ010000005">
    <property type="protein sequence ID" value="KAK9723774.1"/>
    <property type="molecule type" value="Genomic_DNA"/>
</dbReference>
<dbReference type="Pfam" id="PF00646">
    <property type="entry name" value="F-box"/>
    <property type="match status" value="1"/>
</dbReference>
<dbReference type="Gene3D" id="1.20.1280.50">
    <property type="match status" value="1"/>
</dbReference>
<comment type="caution">
    <text evidence="2">The sequence shown here is derived from an EMBL/GenBank/DDBJ whole genome shotgun (WGS) entry which is preliminary data.</text>
</comment>
<gene>
    <name evidence="2" type="ORF">RND81_05G024300</name>
</gene>
<organism evidence="2 3">
    <name type="scientific">Saponaria officinalis</name>
    <name type="common">Common soapwort</name>
    <name type="synonym">Lychnis saponaria</name>
    <dbReference type="NCBI Taxonomy" id="3572"/>
    <lineage>
        <taxon>Eukaryota</taxon>
        <taxon>Viridiplantae</taxon>
        <taxon>Streptophyta</taxon>
        <taxon>Embryophyta</taxon>
        <taxon>Tracheophyta</taxon>
        <taxon>Spermatophyta</taxon>
        <taxon>Magnoliopsida</taxon>
        <taxon>eudicotyledons</taxon>
        <taxon>Gunneridae</taxon>
        <taxon>Pentapetalae</taxon>
        <taxon>Caryophyllales</taxon>
        <taxon>Caryophyllaceae</taxon>
        <taxon>Caryophylleae</taxon>
        <taxon>Saponaria</taxon>
    </lineage>
</organism>
<dbReference type="Proteomes" id="UP001443914">
    <property type="component" value="Unassembled WGS sequence"/>
</dbReference>
<dbReference type="PANTHER" id="PTHR38926:SF13">
    <property type="entry name" value="F-BOX DOMAIN CONTAINING PROTEIN, EXPRESSED"/>
    <property type="match status" value="1"/>
</dbReference>
<accession>A0AAW1KUR2</accession>
<evidence type="ECO:0000313" key="2">
    <source>
        <dbReference type="EMBL" id="KAK9723774.1"/>
    </source>
</evidence>
<sequence>MSTPLLHQNPGKLQVPVLKRHNDAGLQKHDSGLTHKCKKRRGVLEDSSLISDKWENMDPNILREIFCRVPIVDLFISVSSVCQSWEATCWDLMFWSHQVLDMSATGAGFGMVKMSNVEKLYLPQPNRARGFFGKLDIQEKYNMDVTLRRKLRSILGDGISSRTSLQSWRVSVTTVVLPYDLEISDSHLLYVAERTPCVRHLLLLCPSKITVTGFTKALECWKHLGGIHLGPIEDDLFAEFIKGIGANCKKIESLHIHKDRFRLNGRSALVIGKSLPGLKKLELELGIVQPSGIITLYNFCPRLEEVYFNNCKRQRDRPYREEHELDSFRLTWTMDEIGLVNWEVTPCSFDLENYDGCFKNDTRFIEYVSSLKCLENMKATLQPSVGYWLLNATISPLRNRGQPHHEPRYFIKLNKLLGRMGHYFP</sequence>
<dbReference type="InterPro" id="IPR032675">
    <property type="entry name" value="LRR_dom_sf"/>
</dbReference>
<dbReference type="SUPFAM" id="SSF52047">
    <property type="entry name" value="RNI-like"/>
    <property type="match status" value="1"/>
</dbReference>
<dbReference type="PANTHER" id="PTHR38926">
    <property type="entry name" value="F-BOX DOMAIN CONTAINING PROTEIN, EXPRESSED"/>
    <property type="match status" value="1"/>
</dbReference>